<dbReference type="GO" id="GO:0015369">
    <property type="term" value="F:calcium:proton antiporter activity"/>
    <property type="evidence" value="ECO:0007669"/>
    <property type="project" value="TreeGrafter"/>
</dbReference>
<evidence type="ECO:0000256" key="3">
    <source>
        <dbReference type="ARBA" id="ARBA00022448"/>
    </source>
</evidence>
<feature type="transmembrane region" description="Helical" evidence="9">
    <location>
        <begin position="211"/>
        <end position="229"/>
    </location>
</feature>
<feature type="region of interest" description="Disordered" evidence="8">
    <location>
        <begin position="78"/>
        <end position="103"/>
    </location>
</feature>
<feature type="transmembrane region" description="Helical" evidence="9">
    <location>
        <begin position="250"/>
        <end position="270"/>
    </location>
</feature>
<evidence type="ECO:0000256" key="8">
    <source>
        <dbReference type="SAM" id="MobiDB-lite"/>
    </source>
</evidence>
<feature type="transmembrane region" description="Helical" evidence="9">
    <location>
        <begin position="650"/>
        <end position="673"/>
    </location>
</feature>
<comment type="subcellular location">
    <subcellularLocation>
        <location evidence="1">Endomembrane system</location>
        <topology evidence="1">Multi-pass membrane protein</topology>
    </subcellularLocation>
</comment>
<keyword evidence="7 9" id="KW-0472">Membrane</keyword>
<dbReference type="GO" id="GO:0000329">
    <property type="term" value="C:fungal-type vacuole membrane"/>
    <property type="evidence" value="ECO:0007669"/>
    <property type="project" value="TreeGrafter"/>
</dbReference>
<feature type="compositionally biased region" description="Basic residues" evidence="8">
    <location>
        <begin position="511"/>
        <end position="522"/>
    </location>
</feature>
<dbReference type="PANTHER" id="PTHR31503:SF20">
    <property type="entry name" value="CA(2+)_H(+) EXCHANGER, PUTATIVE (EUROFUNG)-RELATED"/>
    <property type="match status" value="1"/>
</dbReference>
<feature type="transmembrane region" description="Helical" evidence="9">
    <location>
        <begin position="579"/>
        <end position="597"/>
    </location>
</feature>
<proteinExistence type="inferred from homology"/>
<evidence type="ECO:0000259" key="10">
    <source>
        <dbReference type="Pfam" id="PF01699"/>
    </source>
</evidence>
<feature type="transmembrane region" description="Helical" evidence="9">
    <location>
        <begin position="617"/>
        <end position="638"/>
    </location>
</feature>
<dbReference type="PANTHER" id="PTHR31503">
    <property type="entry name" value="VACUOLAR CALCIUM ION TRANSPORTER"/>
    <property type="match status" value="1"/>
</dbReference>
<feature type="region of interest" description="Disordered" evidence="8">
    <location>
        <begin position="1"/>
        <end position="66"/>
    </location>
</feature>
<accession>A0A5C3PWW4</accession>
<dbReference type="Proteomes" id="UP000308197">
    <property type="component" value="Unassembled WGS sequence"/>
</dbReference>
<sequence length="747" mass="81081">MLSRSSTREPLAASLSPSSSDDKCDTHLRPLPFPAMSRTSTRGSSASYSSTMPLNPNHEPSKARRSVAQKLFSGWNRGAEGASDREAQHPTGQSPYDKGGGTGAGPPSLRWWQGWRVILFDSWLNIMILLIPVAGILKMSMEESEQLIFAACLLAMIPLVKLHDLATGVLSRRIGGTKAGLLNSSLSNIVELVVAIIALRKCELRVVQSSLIGAMLSKLLLILGMCFFAGGTRFSEQGFDSTATQIHSSLLSISVGAVLLPAAFHFALTYSKEDGADDISTTLQEQKQDILRMSHGVAVVLLFIYGSYLVFQLWSHTHLYEDSREPSKQLPVAESVRFATARVRQKSNNIVGRLTPVPSIDRLRTGSLTNLRSFGHKATGSRPVTPVGEKVVSPVEEEPETALSIDESPRTRAETGPYLMHPERSMSSSVHPKTALLMSPFGTTSQVTLSNPISQPAESTVRLVSERERFVVRRQGSGSESDSNSLASPTYGSGSGDDSFESESGDEKSRHSQAHSAHLRGRSRTPISDVLSAYYTESLHDGGGRRSVVNTPESEWQMRNSPSPSQYSVRAKAEPQPDMSWTLTLLLLSSVTVLVAIDAEWMVDTMDHLSPSISKEWIGLILLPAVSAIAECIVAVNVSVKDQLAFSISVAVGSTIQTALFVIPTMVILGWILDKPLALLFDPFESVVLYISVHTMGYVVADGKSNWLEGVILICLYVVIAVTFWFYPGSNFSTNLAICTESAPIAL</sequence>
<evidence type="ECO:0000313" key="11">
    <source>
        <dbReference type="EMBL" id="TFK94022.1"/>
    </source>
</evidence>
<dbReference type="AlphaFoldDB" id="A0A5C3PWW4"/>
<protein>
    <recommendedName>
        <fullName evidence="10">Sodium/calcium exchanger membrane region domain-containing protein</fullName>
    </recommendedName>
</protein>
<name>A0A5C3PWW4_9APHY</name>
<keyword evidence="4 9" id="KW-0812">Transmembrane</keyword>
<evidence type="ECO:0000256" key="9">
    <source>
        <dbReference type="SAM" id="Phobius"/>
    </source>
</evidence>
<dbReference type="EMBL" id="ML210973">
    <property type="protein sequence ID" value="TFK94022.1"/>
    <property type="molecule type" value="Genomic_DNA"/>
</dbReference>
<evidence type="ECO:0000256" key="5">
    <source>
        <dbReference type="ARBA" id="ARBA00022989"/>
    </source>
</evidence>
<evidence type="ECO:0000256" key="4">
    <source>
        <dbReference type="ARBA" id="ARBA00022692"/>
    </source>
</evidence>
<dbReference type="InterPro" id="IPR004713">
    <property type="entry name" value="CaH_exchang"/>
</dbReference>
<dbReference type="InParanoid" id="A0A5C3PWW4"/>
<feature type="compositionally biased region" description="Low complexity" evidence="8">
    <location>
        <begin position="10"/>
        <end position="19"/>
    </location>
</feature>
<evidence type="ECO:0000256" key="1">
    <source>
        <dbReference type="ARBA" id="ARBA00004127"/>
    </source>
</evidence>
<feature type="transmembrane region" description="Helical" evidence="9">
    <location>
        <begin position="147"/>
        <end position="167"/>
    </location>
</feature>
<keyword evidence="3" id="KW-0813">Transport</keyword>
<feature type="region of interest" description="Disordered" evidence="8">
    <location>
        <begin position="539"/>
        <end position="569"/>
    </location>
</feature>
<organism evidence="11 12">
    <name type="scientific">Polyporus arcularius HHB13444</name>
    <dbReference type="NCBI Taxonomy" id="1314778"/>
    <lineage>
        <taxon>Eukaryota</taxon>
        <taxon>Fungi</taxon>
        <taxon>Dikarya</taxon>
        <taxon>Basidiomycota</taxon>
        <taxon>Agaricomycotina</taxon>
        <taxon>Agaricomycetes</taxon>
        <taxon>Polyporales</taxon>
        <taxon>Polyporaceae</taxon>
        <taxon>Polyporus</taxon>
    </lineage>
</organism>
<feature type="transmembrane region" description="Helical" evidence="9">
    <location>
        <begin position="118"/>
        <end position="141"/>
    </location>
</feature>
<feature type="compositionally biased region" description="Polar residues" evidence="8">
    <location>
        <begin position="548"/>
        <end position="568"/>
    </location>
</feature>
<comment type="similarity">
    <text evidence="2">Belongs to the Ca(2+):cation antiporter (CaCA) (TC 2.A.19) family.</text>
</comment>
<keyword evidence="6" id="KW-0406">Ion transport</keyword>
<feature type="domain" description="Sodium/calcium exchanger membrane region" evidence="10">
    <location>
        <begin position="148"/>
        <end position="314"/>
    </location>
</feature>
<feature type="transmembrane region" description="Helical" evidence="9">
    <location>
        <begin position="707"/>
        <end position="727"/>
    </location>
</feature>
<dbReference type="GO" id="GO:0012505">
    <property type="term" value="C:endomembrane system"/>
    <property type="evidence" value="ECO:0007669"/>
    <property type="project" value="UniProtKB-SubCell"/>
</dbReference>
<feature type="region of interest" description="Disordered" evidence="8">
    <location>
        <begin position="374"/>
        <end position="426"/>
    </location>
</feature>
<evidence type="ECO:0000313" key="12">
    <source>
        <dbReference type="Proteomes" id="UP000308197"/>
    </source>
</evidence>
<feature type="transmembrane region" description="Helical" evidence="9">
    <location>
        <begin position="679"/>
        <end position="700"/>
    </location>
</feature>
<evidence type="ECO:0000256" key="7">
    <source>
        <dbReference type="ARBA" id="ARBA00023136"/>
    </source>
</evidence>
<evidence type="ECO:0000256" key="6">
    <source>
        <dbReference type="ARBA" id="ARBA00023065"/>
    </source>
</evidence>
<dbReference type="STRING" id="1314778.A0A5C3PWW4"/>
<feature type="domain" description="Sodium/calcium exchanger membrane region" evidence="10">
    <location>
        <begin position="586"/>
        <end position="725"/>
    </location>
</feature>
<dbReference type="InterPro" id="IPR004837">
    <property type="entry name" value="NaCa_Exmemb"/>
</dbReference>
<gene>
    <name evidence="11" type="ORF">K466DRAFT_20779</name>
</gene>
<keyword evidence="5 9" id="KW-1133">Transmembrane helix</keyword>
<feature type="compositionally biased region" description="Polar residues" evidence="8">
    <location>
        <begin position="476"/>
        <end position="491"/>
    </location>
</feature>
<feature type="region of interest" description="Disordered" evidence="8">
    <location>
        <begin position="473"/>
        <end position="522"/>
    </location>
</feature>
<feature type="compositionally biased region" description="Low complexity" evidence="8">
    <location>
        <begin position="37"/>
        <end position="51"/>
    </location>
</feature>
<reference evidence="11 12" key="1">
    <citation type="journal article" date="2019" name="Nat. Ecol. Evol.">
        <title>Megaphylogeny resolves global patterns of mushroom evolution.</title>
        <authorList>
            <person name="Varga T."/>
            <person name="Krizsan K."/>
            <person name="Foldi C."/>
            <person name="Dima B."/>
            <person name="Sanchez-Garcia M."/>
            <person name="Sanchez-Ramirez S."/>
            <person name="Szollosi G.J."/>
            <person name="Szarkandi J.G."/>
            <person name="Papp V."/>
            <person name="Albert L."/>
            <person name="Andreopoulos W."/>
            <person name="Angelini C."/>
            <person name="Antonin V."/>
            <person name="Barry K.W."/>
            <person name="Bougher N.L."/>
            <person name="Buchanan P."/>
            <person name="Buyck B."/>
            <person name="Bense V."/>
            <person name="Catcheside P."/>
            <person name="Chovatia M."/>
            <person name="Cooper J."/>
            <person name="Damon W."/>
            <person name="Desjardin D."/>
            <person name="Finy P."/>
            <person name="Geml J."/>
            <person name="Haridas S."/>
            <person name="Hughes K."/>
            <person name="Justo A."/>
            <person name="Karasinski D."/>
            <person name="Kautmanova I."/>
            <person name="Kiss B."/>
            <person name="Kocsube S."/>
            <person name="Kotiranta H."/>
            <person name="LaButti K.M."/>
            <person name="Lechner B.E."/>
            <person name="Liimatainen K."/>
            <person name="Lipzen A."/>
            <person name="Lukacs Z."/>
            <person name="Mihaltcheva S."/>
            <person name="Morgado L.N."/>
            <person name="Niskanen T."/>
            <person name="Noordeloos M.E."/>
            <person name="Ohm R.A."/>
            <person name="Ortiz-Santana B."/>
            <person name="Ovrebo C."/>
            <person name="Racz N."/>
            <person name="Riley R."/>
            <person name="Savchenko A."/>
            <person name="Shiryaev A."/>
            <person name="Soop K."/>
            <person name="Spirin V."/>
            <person name="Szebenyi C."/>
            <person name="Tomsovsky M."/>
            <person name="Tulloss R.E."/>
            <person name="Uehling J."/>
            <person name="Grigoriev I.V."/>
            <person name="Vagvolgyi C."/>
            <person name="Papp T."/>
            <person name="Martin F.M."/>
            <person name="Miettinen O."/>
            <person name="Hibbett D.S."/>
            <person name="Nagy L.G."/>
        </authorList>
    </citation>
    <scope>NUCLEOTIDE SEQUENCE [LARGE SCALE GENOMIC DNA]</scope>
    <source>
        <strain evidence="11 12">HHB13444</strain>
    </source>
</reference>
<keyword evidence="12" id="KW-1185">Reference proteome</keyword>
<evidence type="ECO:0000256" key="2">
    <source>
        <dbReference type="ARBA" id="ARBA00008170"/>
    </source>
</evidence>
<dbReference type="Gene3D" id="1.20.1420.30">
    <property type="entry name" value="NCX, central ion-binding region"/>
    <property type="match status" value="2"/>
</dbReference>
<dbReference type="Pfam" id="PF01699">
    <property type="entry name" value="Na_Ca_ex"/>
    <property type="match status" value="2"/>
</dbReference>
<dbReference type="InterPro" id="IPR044880">
    <property type="entry name" value="NCX_ion-bd_dom_sf"/>
</dbReference>
<dbReference type="GO" id="GO:0006874">
    <property type="term" value="P:intracellular calcium ion homeostasis"/>
    <property type="evidence" value="ECO:0007669"/>
    <property type="project" value="TreeGrafter"/>
</dbReference>